<protein>
    <submittedName>
        <fullName evidence="1">Uncharacterized protein</fullName>
    </submittedName>
</protein>
<dbReference type="AlphaFoldDB" id="A0A5P1EBK5"/>
<evidence type="ECO:0000313" key="1">
    <source>
        <dbReference type="EMBL" id="ONK63153.1"/>
    </source>
</evidence>
<accession>A0A5P1EBK5</accession>
<name>A0A5P1EBK5_ASPOF</name>
<keyword evidence="2" id="KW-1185">Reference proteome</keyword>
<dbReference type="Gramene" id="ONK63153">
    <property type="protein sequence ID" value="ONK63153"/>
    <property type="gene ID" value="A4U43_C07F11960"/>
</dbReference>
<dbReference type="Proteomes" id="UP000243459">
    <property type="component" value="Chromosome 7"/>
</dbReference>
<dbReference type="EMBL" id="CM007387">
    <property type="protein sequence ID" value="ONK63153.1"/>
    <property type="molecule type" value="Genomic_DNA"/>
</dbReference>
<reference evidence="2" key="1">
    <citation type="journal article" date="2017" name="Nat. Commun.">
        <title>The asparagus genome sheds light on the origin and evolution of a young Y chromosome.</title>
        <authorList>
            <person name="Harkess A."/>
            <person name="Zhou J."/>
            <person name="Xu C."/>
            <person name="Bowers J.E."/>
            <person name="Van der Hulst R."/>
            <person name="Ayyampalayam S."/>
            <person name="Mercati F."/>
            <person name="Riccardi P."/>
            <person name="McKain M.R."/>
            <person name="Kakrana A."/>
            <person name="Tang H."/>
            <person name="Ray J."/>
            <person name="Groenendijk J."/>
            <person name="Arikit S."/>
            <person name="Mathioni S.M."/>
            <person name="Nakano M."/>
            <person name="Shan H."/>
            <person name="Telgmann-Rauber A."/>
            <person name="Kanno A."/>
            <person name="Yue Z."/>
            <person name="Chen H."/>
            <person name="Li W."/>
            <person name="Chen Y."/>
            <person name="Xu X."/>
            <person name="Zhang Y."/>
            <person name="Luo S."/>
            <person name="Chen H."/>
            <person name="Gao J."/>
            <person name="Mao Z."/>
            <person name="Pires J.C."/>
            <person name="Luo M."/>
            <person name="Kudrna D."/>
            <person name="Wing R.A."/>
            <person name="Meyers B.C."/>
            <person name="Yi K."/>
            <person name="Kong H."/>
            <person name="Lavrijsen P."/>
            <person name="Sunseri F."/>
            <person name="Falavigna A."/>
            <person name="Ye Y."/>
            <person name="Leebens-Mack J.H."/>
            <person name="Chen G."/>
        </authorList>
    </citation>
    <scope>NUCLEOTIDE SEQUENCE [LARGE SCALE GENOMIC DNA]</scope>
    <source>
        <strain evidence="2">cv. DH0086</strain>
    </source>
</reference>
<proteinExistence type="predicted"/>
<gene>
    <name evidence="1" type="ORF">A4U43_C07F11960</name>
</gene>
<organism evidence="1 2">
    <name type="scientific">Asparagus officinalis</name>
    <name type="common">Garden asparagus</name>
    <dbReference type="NCBI Taxonomy" id="4686"/>
    <lineage>
        <taxon>Eukaryota</taxon>
        <taxon>Viridiplantae</taxon>
        <taxon>Streptophyta</taxon>
        <taxon>Embryophyta</taxon>
        <taxon>Tracheophyta</taxon>
        <taxon>Spermatophyta</taxon>
        <taxon>Magnoliopsida</taxon>
        <taxon>Liliopsida</taxon>
        <taxon>Asparagales</taxon>
        <taxon>Asparagaceae</taxon>
        <taxon>Asparagoideae</taxon>
        <taxon>Asparagus</taxon>
    </lineage>
</organism>
<sequence>MQPDSTPNDDGGLLPLVRLVLSLGQFPETRSYATLALQSNPFTPENQLIANQIFVVATVHVASPDLYAVIVLDNRARNLFSLESLLFSYRTLARLLDPDLNKFAIATRP</sequence>
<evidence type="ECO:0000313" key="2">
    <source>
        <dbReference type="Proteomes" id="UP000243459"/>
    </source>
</evidence>